<dbReference type="RefSeq" id="WP_200610529.1">
    <property type="nucleotide sequence ID" value="NZ_JAEHHL010000007.1"/>
</dbReference>
<name>A0A8J7SI65_9RHOB</name>
<dbReference type="InterPro" id="IPR011033">
    <property type="entry name" value="PRC_barrel-like_sf"/>
</dbReference>
<evidence type="ECO:0000313" key="1">
    <source>
        <dbReference type="EMBL" id="MBK0400145.1"/>
    </source>
</evidence>
<dbReference type="Gene3D" id="3.90.50.10">
    <property type="entry name" value="Photosynthetic Reaction Center, subunit H, domain 2"/>
    <property type="match status" value="2"/>
</dbReference>
<evidence type="ECO:0000313" key="2">
    <source>
        <dbReference type="Proteomes" id="UP000655420"/>
    </source>
</evidence>
<proteinExistence type="predicted"/>
<dbReference type="EMBL" id="JAEHHL010000007">
    <property type="protein sequence ID" value="MBK0400145.1"/>
    <property type="molecule type" value="Genomic_DNA"/>
</dbReference>
<keyword evidence="2" id="KW-1185">Reference proteome</keyword>
<protein>
    <submittedName>
        <fullName evidence="1">PRC-barrel domain containing protein</fullName>
    </submittedName>
</protein>
<dbReference type="GO" id="GO:0019684">
    <property type="term" value="P:photosynthesis, light reaction"/>
    <property type="evidence" value="ECO:0007669"/>
    <property type="project" value="InterPro"/>
</dbReference>
<organism evidence="1 2">
    <name type="scientific">Thermohalobaculum xanthum</name>
    <dbReference type="NCBI Taxonomy" id="2753746"/>
    <lineage>
        <taxon>Bacteria</taxon>
        <taxon>Pseudomonadati</taxon>
        <taxon>Pseudomonadota</taxon>
        <taxon>Alphaproteobacteria</taxon>
        <taxon>Rhodobacterales</taxon>
        <taxon>Paracoccaceae</taxon>
        <taxon>Thermohalobaculum</taxon>
    </lineage>
</organism>
<dbReference type="AlphaFoldDB" id="A0A8J7SI65"/>
<sequence length="232" mass="26398">MDDIYFDDQDWVVRYLVAGLGFWIFGHQGLIGVELLGKPDIEQHELPVNLTADEIREAPRPQTHAPVSEQERIAQRSELSAWPTLMVGPPGRIYSPHIAQEEIRAALSRLPKGAGERKELGDPHLRSMEEIVGYNVSASDGDIGSVDDFLINPLDWRVRYYVIDTGNWLPGRRVVLATDWTTSIDWNERKVSVDVPRHKIESSPEIGEVSGLDRSREAELYRHYGAPFYWPI</sequence>
<dbReference type="Proteomes" id="UP000655420">
    <property type="component" value="Unassembled WGS sequence"/>
</dbReference>
<dbReference type="SUPFAM" id="SSF50346">
    <property type="entry name" value="PRC-barrel domain"/>
    <property type="match status" value="2"/>
</dbReference>
<accession>A0A8J7SI65</accession>
<comment type="caution">
    <text evidence="1">The sequence shown here is derived from an EMBL/GenBank/DDBJ whole genome shotgun (WGS) entry which is preliminary data.</text>
</comment>
<gene>
    <name evidence="1" type="ORF">H0I76_13180</name>
</gene>
<dbReference type="InterPro" id="IPR014747">
    <property type="entry name" value="Bac_photo_RC_H_C"/>
</dbReference>
<dbReference type="GO" id="GO:0030077">
    <property type="term" value="C:plasma membrane light-harvesting complex"/>
    <property type="evidence" value="ECO:0007669"/>
    <property type="project" value="InterPro"/>
</dbReference>
<reference evidence="1" key="1">
    <citation type="submission" date="2020-12" db="EMBL/GenBank/DDBJ databases">
        <title>Bacterial taxonomy.</title>
        <authorList>
            <person name="Pan X."/>
        </authorList>
    </citation>
    <scope>NUCLEOTIDE SEQUENCE</scope>
    <source>
        <strain evidence="1">M0105</strain>
    </source>
</reference>